<dbReference type="InterPro" id="IPR000504">
    <property type="entry name" value="RRM_dom"/>
</dbReference>
<proteinExistence type="predicted"/>
<dbReference type="InterPro" id="IPR000477">
    <property type="entry name" value="RT_dom"/>
</dbReference>
<accession>A0A251UMP7</accession>
<dbReference type="Gene3D" id="3.60.10.10">
    <property type="entry name" value="Endonuclease/exonuclease/phosphatase"/>
    <property type="match status" value="1"/>
</dbReference>
<dbReference type="PANTHER" id="PTHR33116:SF78">
    <property type="entry name" value="OS12G0587133 PROTEIN"/>
    <property type="match status" value="1"/>
</dbReference>
<dbReference type="Gramene" id="mRNA:HanXRQr2_Chr11g0492051">
    <property type="protein sequence ID" value="mRNA:HanXRQr2_Chr11g0492051"/>
    <property type="gene ID" value="HanXRQr2_Chr11g0492051"/>
</dbReference>
<dbReference type="CDD" id="cd00590">
    <property type="entry name" value="RRM_SF"/>
    <property type="match status" value="1"/>
</dbReference>
<dbReference type="Pfam" id="PF13966">
    <property type="entry name" value="zf-RVT"/>
    <property type="match status" value="1"/>
</dbReference>
<evidence type="ECO:0000259" key="3">
    <source>
        <dbReference type="PROSITE" id="PS50102"/>
    </source>
</evidence>
<protein>
    <submittedName>
        <fullName evidence="5 6">RNA-directed DNA polymerase</fullName>
        <ecNumber evidence="5">2.7.7.49</ecNumber>
    </submittedName>
</protein>
<feature type="compositionally biased region" description="Polar residues" evidence="2">
    <location>
        <begin position="503"/>
        <end position="515"/>
    </location>
</feature>
<dbReference type="InterPro" id="IPR036691">
    <property type="entry name" value="Endo/exonu/phosph_ase_sf"/>
</dbReference>
<dbReference type="PANTHER" id="PTHR33116">
    <property type="entry name" value="REVERSE TRANSCRIPTASE ZINC-BINDING DOMAIN-CONTAINING PROTEIN-RELATED-RELATED"/>
    <property type="match status" value="1"/>
</dbReference>
<evidence type="ECO:0000313" key="6">
    <source>
        <dbReference type="EMBL" id="OTG24384.1"/>
    </source>
</evidence>
<dbReference type="EMBL" id="CM007894">
    <property type="protein sequence ID" value="OTG24384.1"/>
    <property type="molecule type" value="Genomic_DNA"/>
</dbReference>
<dbReference type="GO" id="GO:0003723">
    <property type="term" value="F:RNA binding"/>
    <property type="evidence" value="ECO:0007669"/>
    <property type="project" value="UniProtKB-UniRule"/>
</dbReference>
<reference evidence="6" key="2">
    <citation type="submission" date="2017-02" db="EMBL/GenBank/DDBJ databases">
        <title>Sunflower complete genome.</title>
        <authorList>
            <person name="Langlade N."/>
            <person name="Munos S."/>
        </authorList>
    </citation>
    <scope>NUCLEOTIDE SEQUENCE [LARGE SCALE GENOMIC DNA]</scope>
    <source>
        <tissue evidence="6">Leaves</tissue>
    </source>
</reference>
<dbReference type="Pfam" id="PF14529">
    <property type="entry name" value="Exo_endo_phos_2"/>
    <property type="match status" value="1"/>
</dbReference>
<reference evidence="5 7" key="1">
    <citation type="journal article" date="2017" name="Nature">
        <title>The sunflower genome provides insights into oil metabolism, flowering and Asterid evolution.</title>
        <authorList>
            <person name="Badouin H."/>
            <person name="Gouzy J."/>
            <person name="Grassa C.J."/>
            <person name="Murat F."/>
            <person name="Staton S.E."/>
            <person name="Cottret L."/>
            <person name="Lelandais-Briere C."/>
            <person name="Owens G.L."/>
            <person name="Carrere S."/>
            <person name="Mayjonade B."/>
            <person name="Legrand L."/>
            <person name="Gill N."/>
            <person name="Kane N.C."/>
            <person name="Bowers J.E."/>
            <person name="Hubner S."/>
            <person name="Bellec A."/>
            <person name="Berard A."/>
            <person name="Berges H."/>
            <person name="Blanchet N."/>
            <person name="Boniface M.C."/>
            <person name="Brunel D."/>
            <person name="Catrice O."/>
            <person name="Chaidir N."/>
            <person name="Claudel C."/>
            <person name="Donnadieu C."/>
            <person name="Faraut T."/>
            <person name="Fievet G."/>
            <person name="Helmstetter N."/>
            <person name="King M."/>
            <person name="Knapp S.J."/>
            <person name="Lai Z."/>
            <person name="Le Paslier M.C."/>
            <person name="Lippi Y."/>
            <person name="Lorenzon L."/>
            <person name="Mandel J.R."/>
            <person name="Marage G."/>
            <person name="Marchand G."/>
            <person name="Marquand E."/>
            <person name="Bret-Mestries E."/>
            <person name="Morien E."/>
            <person name="Nambeesan S."/>
            <person name="Nguyen T."/>
            <person name="Pegot-Espagnet P."/>
            <person name="Pouilly N."/>
            <person name="Raftis F."/>
            <person name="Sallet E."/>
            <person name="Schiex T."/>
            <person name="Thomas J."/>
            <person name="Vandecasteele C."/>
            <person name="Vares D."/>
            <person name="Vear F."/>
            <person name="Vautrin S."/>
            <person name="Crespi M."/>
            <person name="Mangin B."/>
            <person name="Burke J.M."/>
            <person name="Salse J."/>
            <person name="Munos S."/>
            <person name="Vincourt P."/>
            <person name="Rieseberg L.H."/>
            <person name="Langlade N.B."/>
        </authorList>
    </citation>
    <scope>NUCLEOTIDE SEQUENCE [LARGE SCALE GENOMIC DNA]</scope>
    <source>
        <strain evidence="7">cv. SF193</strain>
        <tissue evidence="5">Leaves</tissue>
    </source>
</reference>
<dbReference type="PROSITE" id="PS50878">
    <property type="entry name" value="RT_POL"/>
    <property type="match status" value="1"/>
</dbReference>
<dbReference type="InParanoid" id="A0A251UMP7"/>
<evidence type="ECO:0000256" key="2">
    <source>
        <dbReference type="SAM" id="MobiDB-lite"/>
    </source>
</evidence>
<feature type="compositionally biased region" description="Polar residues" evidence="2">
    <location>
        <begin position="459"/>
        <end position="471"/>
    </location>
</feature>
<dbReference type="PROSITE" id="PS50102">
    <property type="entry name" value="RRM"/>
    <property type="match status" value="1"/>
</dbReference>
<keyword evidence="5" id="KW-0808">Transferase</keyword>
<reference evidence="5" key="3">
    <citation type="submission" date="2020-06" db="EMBL/GenBank/DDBJ databases">
        <title>Helianthus annuus Genome sequencing and assembly Release 2.</title>
        <authorList>
            <person name="Gouzy J."/>
            <person name="Langlade N."/>
            <person name="Munos S."/>
        </authorList>
    </citation>
    <scope>NUCLEOTIDE SEQUENCE</scope>
    <source>
        <tissue evidence="5">Leaves</tissue>
    </source>
</reference>
<evidence type="ECO:0000313" key="7">
    <source>
        <dbReference type="Proteomes" id="UP000215914"/>
    </source>
</evidence>
<dbReference type="InterPro" id="IPR012677">
    <property type="entry name" value="Nucleotide-bd_a/b_plait_sf"/>
</dbReference>
<feature type="domain" description="Reverse transcriptase" evidence="4">
    <location>
        <begin position="1011"/>
        <end position="1289"/>
    </location>
</feature>
<dbReference type="Proteomes" id="UP000215914">
    <property type="component" value="Chromosome 5"/>
</dbReference>
<name>A0A251UMP7_HELAN</name>
<sequence>MAERSNLFGCVVKFFVTNLPEGCTPWDLRRCMEDFGAVVGTYVARKRDKHGCRFGFASFSGVRDIQELLRNLGGVRMGDFKLKINVARFSLENSGTAVEKEGPVQYRHQEDKQFGGGNFSVRDTRSYKDVVGMSKHGSGHYGAQKVDSASGSRVVDKVIVVPDRVEAFRDRHGLAVVGRTVNLETLVDIDRLLNIARISVANIQYIGGLSLLLSFHDEESVNRFLESKNIWDPWFTKLDPWRGQSLPLERVAWLKLNGVPLHLLELDVLSQVGEIFGRVLHVPSSVENDQDLSFVRVGVLVSQSSLLSDEVTLRWKNKSFKIGVEEDREVWVPDCLQRLSNSDTDGFPSSEFSPVDDLVFSDEEEEEVPQASVGVGEAEQAPVGKVSSPHAVGSKVHGENEGVVGDNYEERDSRPSDILGCQLKSAGVGPKVIGIFKSGSGEKVGRPRRRHTLGIRASRSASQSGNINSPVETRPKKRSRAFEEVEAHGFGFVGFTSRSNHTPLDLNSQAQSSDTLVDDSQPLGGRVNDLNEEPRDPVNAVEKEIEATIEVGVQAGHGISFMAIQETKVSSVSSEAVAGFWGNRSFDFASVDSVGLSGGLICIWDSSVFRMSSVVKNRNFLQISGKLAGSGVMLSVINVYAPQSVVAKKSLWDELSQVISTWDGLCVISGDFNAVRFREERKNCSFKSTCASEFNDFIFNAGLIEYNMRGSKFTFSSPDGRKQSKLDRFLVNSGFFNSWPEASVVAESTFLSDHCPIILKTELTNFGPKPFRLFDSWHDLSGFSEVVAAAWSKDPGIPGPPDIRFLKKLSILRADVKIWRDEMLKKSSEAASVALADLEDIQEILLGRELTEEEEWILIESKKVLKEEEERKSSDLRQRSRIKWVKDGDENSKFFHAMVNCRKASNSIHGLEVNGSWVSKPSLIKKEVHRFFKSKFVEDWDIRPRIICEGIGKISVEESLMLEARFSKEEIKSAVFDCGDEKAPGPDGINFRFIKRFWNLFEEDLVSIMADFHSNGLINTGCGSSFIALIPKVIDPIGLNDYRPISLVGVVNKMISKILANRLKRVLDATIDLSQSAFIGGRSILDGPLIVNEVQNWAKKSRKKVFFLKVDFEKAYDNINWNFVIDVLDQMGFSSKWCSWIKGVLASARASVLVNGSPTFEFNCHKGMRQGDPISPFLFVIVMEALSCMIYKASRVGIFKGVSLPNGGPIVSHLFYADDAILMGDWNIENIQNLVRLLKCFHVCSGLKINLNKSNLVGVGVPTGEIEVMADFVGCKVDSFPFNFLGLRVGSNMNRPVNWQPVIDVFEKRLSLWKASLLSIGGRIVLIRSVLESLPCYYFSLYRAPVKVINALEALIRKFLWGGNSEVKKVHWVAWERVASPVNMGGLGLQHLKDINVALLSRWGWRFKNEQCSLWVKVVRALHDGKSDWDFLLVKKVLGGVWNNIVSVLNRPLFDDIPLRKLCKGIVGKGDNILFWIDPWLVDVPLKEKFPALFKLEVVKNCNVSDRLDGEGLWLWRHDPETAEELDEWEALRAAVASVSLSTGPDRWDWVGAGSDGFSVAAVKRSIVSSRDFSNRFVMKWCRWVPKKCNIFAWRAEMNRIPTVESLEKRGMVLIDDGCYFCNEGLDSVTHIFTVCPLALGLWEKISFWCRIPKFFIFSFRDLVDIHKFGDRRSVERNAIHGIVLSACWVLWKARNNSRFNGKSSSIEEVFSEVMVVSFFWFKHRVKKGSFEWGDWCKFVNM</sequence>
<dbReference type="InterPro" id="IPR043502">
    <property type="entry name" value="DNA/RNA_pol_sf"/>
</dbReference>
<dbReference type="SMART" id="SM00360">
    <property type="entry name" value="RRM"/>
    <property type="match status" value="1"/>
</dbReference>
<keyword evidence="5" id="KW-0548">Nucleotidyltransferase</keyword>
<evidence type="ECO:0000313" key="5">
    <source>
        <dbReference type="EMBL" id="KAF5782142.1"/>
    </source>
</evidence>
<evidence type="ECO:0000256" key="1">
    <source>
        <dbReference type="PROSITE-ProRule" id="PRU00176"/>
    </source>
</evidence>
<dbReference type="Gene3D" id="3.30.70.330">
    <property type="match status" value="1"/>
</dbReference>
<dbReference type="CDD" id="cd01650">
    <property type="entry name" value="RT_nLTR_like"/>
    <property type="match status" value="1"/>
</dbReference>
<keyword evidence="6" id="KW-0695">RNA-directed DNA polymerase</keyword>
<keyword evidence="1" id="KW-0694">RNA-binding</keyword>
<feature type="domain" description="RRM" evidence="3">
    <location>
        <begin position="12"/>
        <end position="89"/>
    </location>
</feature>
<dbReference type="SUPFAM" id="SSF56672">
    <property type="entry name" value="DNA/RNA polymerases"/>
    <property type="match status" value="1"/>
</dbReference>
<dbReference type="STRING" id="4232.A0A251UMP7"/>
<feature type="region of interest" description="Disordered" evidence="2">
    <location>
        <begin position="439"/>
        <end position="477"/>
    </location>
</feature>
<feature type="region of interest" description="Disordered" evidence="2">
    <location>
        <begin position="361"/>
        <end position="415"/>
    </location>
</feature>
<dbReference type="SUPFAM" id="SSF54928">
    <property type="entry name" value="RNA-binding domain, RBD"/>
    <property type="match status" value="1"/>
</dbReference>
<dbReference type="Pfam" id="PF00076">
    <property type="entry name" value="RRM_1"/>
    <property type="match status" value="1"/>
</dbReference>
<dbReference type="InterPro" id="IPR026960">
    <property type="entry name" value="RVT-Znf"/>
</dbReference>
<gene>
    <name evidence="6" type="ORF">HannXRQ_Chr05g0136121</name>
    <name evidence="5" type="ORF">HanXRQr2_Chr11g0492051</name>
</gene>
<dbReference type="Pfam" id="PF00078">
    <property type="entry name" value="RVT_1"/>
    <property type="match status" value="1"/>
</dbReference>
<dbReference type="EMBL" id="MNCJ02000326">
    <property type="protein sequence ID" value="KAF5782142.1"/>
    <property type="molecule type" value="Genomic_DNA"/>
</dbReference>
<keyword evidence="7" id="KW-1185">Reference proteome</keyword>
<dbReference type="OMA" id="CASEFND"/>
<feature type="region of interest" description="Disordered" evidence="2">
    <location>
        <begin position="503"/>
        <end position="534"/>
    </location>
</feature>
<dbReference type="InterPro" id="IPR035979">
    <property type="entry name" value="RBD_domain_sf"/>
</dbReference>
<dbReference type="SUPFAM" id="SSF56219">
    <property type="entry name" value="DNase I-like"/>
    <property type="match status" value="1"/>
</dbReference>
<evidence type="ECO:0000259" key="4">
    <source>
        <dbReference type="PROSITE" id="PS50878"/>
    </source>
</evidence>
<organism evidence="6 7">
    <name type="scientific">Helianthus annuus</name>
    <name type="common">Common sunflower</name>
    <dbReference type="NCBI Taxonomy" id="4232"/>
    <lineage>
        <taxon>Eukaryota</taxon>
        <taxon>Viridiplantae</taxon>
        <taxon>Streptophyta</taxon>
        <taxon>Embryophyta</taxon>
        <taxon>Tracheophyta</taxon>
        <taxon>Spermatophyta</taxon>
        <taxon>Magnoliopsida</taxon>
        <taxon>eudicotyledons</taxon>
        <taxon>Gunneridae</taxon>
        <taxon>Pentapetalae</taxon>
        <taxon>asterids</taxon>
        <taxon>campanulids</taxon>
        <taxon>Asterales</taxon>
        <taxon>Asteraceae</taxon>
        <taxon>Asteroideae</taxon>
        <taxon>Heliantheae alliance</taxon>
        <taxon>Heliantheae</taxon>
        <taxon>Helianthus</taxon>
    </lineage>
</organism>
<dbReference type="InterPro" id="IPR005135">
    <property type="entry name" value="Endo/exonuclease/phosphatase"/>
</dbReference>
<dbReference type="GO" id="GO:0003964">
    <property type="term" value="F:RNA-directed DNA polymerase activity"/>
    <property type="evidence" value="ECO:0007669"/>
    <property type="project" value="UniProtKB-KW"/>
</dbReference>
<dbReference type="EC" id="2.7.7.49" evidence="5"/>